<evidence type="ECO:0008006" key="3">
    <source>
        <dbReference type="Google" id="ProtNLM"/>
    </source>
</evidence>
<proteinExistence type="predicted"/>
<dbReference type="RefSeq" id="XP_021875421.1">
    <property type="nucleotide sequence ID" value="XM_022026114.1"/>
</dbReference>
<dbReference type="EMBL" id="MCFF01000081">
    <property type="protein sequence ID" value="ORY95980.1"/>
    <property type="molecule type" value="Genomic_DNA"/>
</dbReference>
<comment type="caution">
    <text evidence="1">The sequence shown here is derived from an EMBL/GenBank/DDBJ whole genome shotgun (WGS) entry which is preliminary data.</text>
</comment>
<reference evidence="1 2" key="1">
    <citation type="submission" date="2016-07" db="EMBL/GenBank/DDBJ databases">
        <title>Pervasive Adenine N6-methylation of Active Genes in Fungi.</title>
        <authorList>
            <consortium name="DOE Joint Genome Institute"/>
            <person name="Mondo S.J."/>
            <person name="Dannebaum R.O."/>
            <person name="Kuo R.C."/>
            <person name="Labutti K."/>
            <person name="Haridas S."/>
            <person name="Kuo A."/>
            <person name="Salamov A."/>
            <person name="Ahrendt S.R."/>
            <person name="Lipzen A."/>
            <person name="Sullivan W."/>
            <person name="Andreopoulos W.B."/>
            <person name="Clum A."/>
            <person name="Lindquist E."/>
            <person name="Daum C."/>
            <person name="Ramamoorthy G.K."/>
            <person name="Gryganskyi A."/>
            <person name="Culley D."/>
            <person name="Magnuson J.K."/>
            <person name="James T.Y."/>
            <person name="O'Malley M.A."/>
            <person name="Stajich J.E."/>
            <person name="Spatafora J.W."/>
            <person name="Visel A."/>
            <person name="Grigoriev I.V."/>
        </authorList>
    </citation>
    <scope>NUCLEOTIDE SEQUENCE [LARGE SCALE GENOMIC DNA]</scope>
    <source>
        <strain evidence="1 2">NRRL 3116</strain>
    </source>
</reference>
<evidence type="ECO:0000313" key="2">
    <source>
        <dbReference type="Proteomes" id="UP000193648"/>
    </source>
</evidence>
<dbReference type="AlphaFoldDB" id="A0A1Y2G5P5"/>
<organism evidence="1 2">
    <name type="scientific">Lobosporangium transversale</name>
    <dbReference type="NCBI Taxonomy" id="64571"/>
    <lineage>
        <taxon>Eukaryota</taxon>
        <taxon>Fungi</taxon>
        <taxon>Fungi incertae sedis</taxon>
        <taxon>Mucoromycota</taxon>
        <taxon>Mortierellomycotina</taxon>
        <taxon>Mortierellomycetes</taxon>
        <taxon>Mortierellales</taxon>
        <taxon>Mortierellaceae</taxon>
        <taxon>Lobosporangium</taxon>
    </lineage>
</organism>
<dbReference type="InParanoid" id="A0A1Y2G5P5"/>
<evidence type="ECO:0000313" key="1">
    <source>
        <dbReference type="EMBL" id="ORY95980.1"/>
    </source>
</evidence>
<accession>A0A1Y2G5P5</accession>
<protein>
    <recommendedName>
        <fullName evidence="3">F-box domain-containing protein</fullName>
    </recommendedName>
</protein>
<dbReference type="SUPFAM" id="SSF52047">
    <property type="entry name" value="RNI-like"/>
    <property type="match status" value="1"/>
</dbReference>
<dbReference type="Gene3D" id="3.80.10.10">
    <property type="entry name" value="Ribonuclease Inhibitor"/>
    <property type="match status" value="1"/>
</dbReference>
<sequence>MMNNLKLNPLEIPELISLVGGYLSRNDLCSCIRVSKLFHDTLIKYVWRRITVGCRRQSQSCYPTKKALKSHKKYIEELVFYYRFPDRFMSLQGCDRLRSIEYSYESLSSQSQILNLIKSHSSTIVKLKVDCSSLREIWRTLLGCAHLEDLAISTTYISGDEVDLFFQVFKKLKRLDMERVYINHLPSDFLNNDTEKFIFPNANTLRLIDVVIFSRPHPHTSSSCLGMLTRGLPALHSYDSEWDAQTVHDFCKTVFLQRPYTASSISDLCLRVKIKDEDMAAILRQITVLRRLDIPFCDFGPLSIRELLADEQEITEDGHIVRKKRGQRLCDSVEILELRHSEKIDGVVQTILSNCPRLKRLRGYSVAVTEIADGAEWVCTGLTDMKVRLVVDVDQKTAKGIDSEGLCINACAS</sequence>
<name>A0A1Y2G5P5_9FUNG</name>
<keyword evidence="2" id="KW-1185">Reference proteome</keyword>
<dbReference type="Proteomes" id="UP000193648">
    <property type="component" value="Unassembled WGS sequence"/>
</dbReference>
<dbReference type="InterPro" id="IPR032675">
    <property type="entry name" value="LRR_dom_sf"/>
</dbReference>
<gene>
    <name evidence="1" type="ORF">BCR41DRAFT_365071</name>
</gene>
<dbReference type="GeneID" id="33567957"/>